<evidence type="ECO:0000313" key="2">
    <source>
        <dbReference type="EMBL" id="ETO08092.1"/>
    </source>
</evidence>
<organism evidence="2 3">
    <name type="scientific">Reticulomyxa filosa</name>
    <dbReference type="NCBI Taxonomy" id="46433"/>
    <lineage>
        <taxon>Eukaryota</taxon>
        <taxon>Sar</taxon>
        <taxon>Rhizaria</taxon>
        <taxon>Retaria</taxon>
        <taxon>Foraminifera</taxon>
        <taxon>Monothalamids</taxon>
        <taxon>Reticulomyxidae</taxon>
        <taxon>Reticulomyxa</taxon>
    </lineage>
</organism>
<comment type="caution">
    <text evidence="2">The sequence shown here is derived from an EMBL/GenBank/DDBJ whole genome shotgun (WGS) entry which is preliminary data.</text>
</comment>
<dbReference type="Proteomes" id="UP000023152">
    <property type="component" value="Unassembled WGS sequence"/>
</dbReference>
<reference evidence="2 3" key="1">
    <citation type="journal article" date="2013" name="Curr. Biol.">
        <title>The Genome of the Foraminiferan Reticulomyxa filosa.</title>
        <authorList>
            <person name="Glockner G."/>
            <person name="Hulsmann N."/>
            <person name="Schleicher M."/>
            <person name="Noegel A.A."/>
            <person name="Eichinger L."/>
            <person name="Gallinger C."/>
            <person name="Pawlowski J."/>
            <person name="Sierra R."/>
            <person name="Euteneuer U."/>
            <person name="Pillet L."/>
            <person name="Moustafa A."/>
            <person name="Platzer M."/>
            <person name="Groth M."/>
            <person name="Szafranski K."/>
            <person name="Schliwa M."/>
        </authorList>
    </citation>
    <scope>NUCLEOTIDE SEQUENCE [LARGE SCALE GENOMIC DNA]</scope>
</reference>
<keyword evidence="3" id="KW-1185">Reference proteome</keyword>
<evidence type="ECO:0000259" key="1">
    <source>
        <dbReference type="Pfam" id="PF25342"/>
    </source>
</evidence>
<proteinExistence type="predicted"/>
<feature type="domain" description="PLOD1-3-like GT" evidence="1">
    <location>
        <begin position="153"/>
        <end position="211"/>
    </location>
</feature>
<dbReference type="EMBL" id="ASPP01025361">
    <property type="protein sequence ID" value="ETO08092.1"/>
    <property type="molecule type" value="Genomic_DNA"/>
</dbReference>
<dbReference type="Pfam" id="PF25342">
    <property type="entry name" value="GT_PLOD"/>
    <property type="match status" value="1"/>
</dbReference>
<gene>
    <name evidence="2" type="ORF">RFI_29298</name>
</gene>
<evidence type="ECO:0000313" key="3">
    <source>
        <dbReference type="Proteomes" id="UP000023152"/>
    </source>
</evidence>
<dbReference type="OrthoDB" id="69177at2759"/>
<sequence>MINKQKRILILFLTLFIVGWIAIIEREALNIRLVSSNPERRSGLVKLLVWSYFSLPSPHNLTSFGSFCQTLKLQAYLRSDVLKHMYYWGWNDALLEQQDKDNWSRDPLIRKLVTTFHALNTTYHSLQMMFSSKRTFDAFNDSKDQGKESNKAELSETIVMFGDAFDILYFSNMSKILQMYIDAKEIPKDKVLFNAEYSCFPLWKIRTMLPLCDHAWTTIPKWAWNVLRTKYNTTSVEQLLSFKHAPDKTFIPVFLNSGAWISYFMPAFQLFSVFHQILSDNQTWDIQNGTRIAPKALGQFFLFFFGWLEFILKN</sequence>
<accession>X6M3P6</accession>
<name>X6M3P6_RETFI</name>
<dbReference type="AlphaFoldDB" id="X6M3P6"/>
<dbReference type="InterPro" id="IPR057589">
    <property type="entry name" value="GT_PLOD"/>
</dbReference>
<protein>
    <recommendedName>
        <fullName evidence="1">PLOD1-3-like GT domain-containing protein</fullName>
    </recommendedName>
</protein>